<dbReference type="KEGG" id="zju:107433120"/>
<keyword evidence="1" id="KW-0479">Metal-binding</keyword>
<dbReference type="InterPro" id="IPR001841">
    <property type="entry name" value="Znf_RING"/>
</dbReference>
<dbReference type="GO" id="GO:0004842">
    <property type="term" value="F:ubiquitin-protein transferase activity"/>
    <property type="evidence" value="ECO:0007669"/>
    <property type="project" value="InterPro"/>
</dbReference>
<evidence type="ECO:0000256" key="1">
    <source>
        <dbReference type="PROSITE-ProRule" id="PRU00175"/>
    </source>
</evidence>
<dbReference type="InterPro" id="IPR013083">
    <property type="entry name" value="Znf_RING/FYVE/PHD"/>
</dbReference>
<dbReference type="Pfam" id="PF17123">
    <property type="entry name" value="zf-RING_11"/>
    <property type="match status" value="1"/>
</dbReference>
<proteinExistence type="predicted"/>
<dbReference type="SUPFAM" id="SSF57850">
    <property type="entry name" value="RING/U-box"/>
    <property type="match status" value="1"/>
</dbReference>
<dbReference type="PANTHER" id="PTHR46798">
    <property type="entry name" value="OS09G0511500 PROTEIN"/>
    <property type="match status" value="1"/>
</dbReference>
<organism evidence="3 4">
    <name type="scientific">Ziziphus jujuba</name>
    <name type="common">Chinese jujube</name>
    <name type="synonym">Ziziphus sativa</name>
    <dbReference type="NCBI Taxonomy" id="326968"/>
    <lineage>
        <taxon>Eukaryota</taxon>
        <taxon>Viridiplantae</taxon>
        <taxon>Streptophyta</taxon>
        <taxon>Embryophyta</taxon>
        <taxon>Tracheophyta</taxon>
        <taxon>Spermatophyta</taxon>
        <taxon>Magnoliopsida</taxon>
        <taxon>eudicotyledons</taxon>
        <taxon>Gunneridae</taxon>
        <taxon>Pentapetalae</taxon>
        <taxon>rosids</taxon>
        <taxon>fabids</taxon>
        <taxon>Rosales</taxon>
        <taxon>Rhamnaceae</taxon>
        <taxon>Paliureae</taxon>
        <taxon>Ziziphus</taxon>
    </lineage>
</organism>
<dbReference type="GeneID" id="107433120"/>
<evidence type="ECO:0000313" key="3">
    <source>
        <dbReference type="Proteomes" id="UP001652623"/>
    </source>
</evidence>
<dbReference type="RefSeq" id="XP_015899857.3">
    <property type="nucleotide sequence ID" value="XM_016044371.4"/>
</dbReference>
<dbReference type="PANTHER" id="PTHR46798:SF20">
    <property type="entry name" value="RING-TYPE DOMAIN-CONTAINING PROTEIN"/>
    <property type="match status" value="1"/>
</dbReference>
<evidence type="ECO:0000259" key="2">
    <source>
        <dbReference type="PROSITE" id="PS50089"/>
    </source>
</evidence>
<name>A0A6P4BBJ0_ZIZJJ</name>
<dbReference type="PROSITE" id="PS50089">
    <property type="entry name" value="ZF_RING_2"/>
    <property type="match status" value="1"/>
</dbReference>
<sequence>MAMNPCPYLHVWSPPNCSICLETVAHNCGRTVVRLQCSHLFHLDCIGSAFNVKGIMECPNCRSIENGVWRRFNNEETEQNSNQIPVEDTHAVQGFHGLDPYSFQCPHGWESELPPPEYEDAMDHDAIFEGNPNFNHQQNVPFVTSEIPMTEFLNSIDYHHQLCNHCVEIVPENGHTSWVNWVADPSATLRIARPDFRGIPIELFDPMFGSRAPHEIGLNSSFGLAHQGSYTPVFYNHQMQPLRNSSSQVPQAPVLSPIRITPNGSISLFQSAAGQLQMPFLEAMSPYVPSMNVNLTNHKIFEPATPVDHHVQEADSIAPLQLFPDDMDPFLQEMHVQSASTPDHA</sequence>
<dbReference type="AlphaFoldDB" id="A0A6P4BBJ0"/>
<dbReference type="Gene3D" id="3.30.40.10">
    <property type="entry name" value="Zinc/RING finger domain, C3HC4 (zinc finger)"/>
    <property type="match status" value="1"/>
</dbReference>
<dbReference type="InterPro" id="IPR044274">
    <property type="entry name" value="RFI2"/>
</dbReference>
<dbReference type="InParanoid" id="A0A6P4BBJ0"/>
<accession>A0A6P4BBJ0</accession>
<dbReference type="Proteomes" id="UP001652623">
    <property type="component" value="Chromosome 11"/>
</dbReference>
<keyword evidence="3" id="KW-1185">Reference proteome</keyword>
<feature type="domain" description="RING-type" evidence="2">
    <location>
        <begin position="17"/>
        <end position="62"/>
    </location>
</feature>
<reference evidence="4" key="1">
    <citation type="submission" date="2025-08" db="UniProtKB">
        <authorList>
            <consortium name="RefSeq"/>
        </authorList>
    </citation>
    <scope>IDENTIFICATION</scope>
    <source>
        <tissue evidence="4">Seedling</tissue>
    </source>
</reference>
<keyword evidence="1" id="KW-0863">Zinc-finger</keyword>
<keyword evidence="1" id="KW-0862">Zinc</keyword>
<gene>
    <name evidence="4" type="primary">LOC107433120</name>
</gene>
<dbReference type="SMART" id="SM00184">
    <property type="entry name" value="RING"/>
    <property type="match status" value="1"/>
</dbReference>
<dbReference type="GO" id="GO:0008270">
    <property type="term" value="F:zinc ion binding"/>
    <property type="evidence" value="ECO:0007669"/>
    <property type="project" value="UniProtKB-KW"/>
</dbReference>
<evidence type="ECO:0000313" key="4">
    <source>
        <dbReference type="RefSeq" id="XP_015899857.3"/>
    </source>
</evidence>
<protein>
    <submittedName>
        <fullName evidence="4">E3 ubiquitin-protein ligase IPI1</fullName>
    </submittedName>
</protein>